<gene>
    <name evidence="2" type="ORF">F5147DRAFT_651867</name>
</gene>
<dbReference type="GeneID" id="64695823"/>
<evidence type="ECO:0000313" key="3">
    <source>
        <dbReference type="Proteomes" id="UP000823399"/>
    </source>
</evidence>
<protein>
    <submittedName>
        <fullName evidence="2">Uncharacterized protein</fullName>
    </submittedName>
</protein>
<evidence type="ECO:0000313" key="2">
    <source>
        <dbReference type="EMBL" id="KAG2110215.1"/>
    </source>
</evidence>
<feature type="region of interest" description="Disordered" evidence="1">
    <location>
        <begin position="113"/>
        <end position="132"/>
    </location>
</feature>
<reference evidence="2" key="1">
    <citation type="journal article" date="2020" name="New Phytol.">
        <title>Comparative genomics reveals dynamic genome evolution in host specialist ectomycorrhizal fungi.</title>
        <authorList>
            <person name="Lofgren L.A."/>
            <person name="Nguyen N.H."/>
            <person name="Vilgalys R."/>
            <person name="Ruytinx J."/>
            <person name="Liao H.L."/>
            <person name="Branco S."/>
            <person name="Kuo A."/>
            <person name="LaButti K."/>
            <person name="Lipzen A."/>
            <person name="Andreopoulos W."/>
            <person name="Pangilinan J."/>
            <person name="Riley R."/>
            <person name="Hundley H."/>
            <person name="Na H."/>
            <person name="Barry K."/>
            <person name="Grigoriev I.V."/>
            <person name="Stajich J.E."/>
            <person name="Kennedy P.G."/>
        </authorList>
    </citation>
    <scope>NUCLEOTIDE SEQUENCE</scope>
    <source>
        <strain evidence="2">FC423</strain>
    </source>
</reference>
<evidence type="ECO:0000256" key="1">
    <source>
        <dbReference type="SAM" id="MobiDB-lite"/>
    </source>
</evidence>
<keyword evidence="3" id="KW-1185">Reference proteome</keyword>
<dbReference type="RefSeq" id="XP_041293893.1">
    <property type="nucleotide sequence ID" value="XM_041433564.1"/>
</dbReference>
<accession>A0A9P7JVF0</accession>
<dbReference type="AlphaFoldDB" id="A0A9P7JVF0"/>
<organism evidence="2 3">
    <name type="scientific">Suillus discolor</name>
    <dbReference type="NCBI Taxonomy" id="1912936"/>
    <lineage>
        <taxon>Eukaryota</taxon>
        <taxon>Fungi</taxon>
        <taxon>Dikarya</taxon>
        <taxon>Basidiomycota</taxon>
        <taxon>Agaricomycotina</taxon>
        <taxon>Agaricomycetes</taxon>
        <taxon>Agaricomycetidae</taxon>
        <taxon>Boletales</taxon>
        <taxon>Suillineae</taxon>
        <taxon>Suillaceae</taxon>
        <taxon>Suillus</taxon>
    </lineage>
</organism>
<name>A0A9P7JVF0_9AGAM</name>
<sequence>MERLDIILIALSEAYVINTINFYLEDISNEMSSNNQNTHLMHWNQRIWEKGAREEGGENGGRQEESGSHTETRARGEEHRNNVEVRAMVRVVVVEGVWVEEHEIELMDIPLDFHGNNTTPANNDLERWSDSE</sequence>
<dbReference type="OrthoDB" id="10412617at2759"/>
<dbReference type="Proteomes" id="UP000823399">
    <property type="component" value="Unassembled WGS sequence"/>
</dbReference>
<feature type="region of interest" description="Disordered" evidence="1">
    <location>
        <begin position="48"/>
        <end position="81"/>
    </location>
</feature>
<dbReference type="EMBL" id="JABBWM010000021">
    <property type="protein sequence ID" value="KAG2110215.1"/>
    <property type="molecule type" value="Genomic_DNA"/>
</dbReference>
<comment type="caution">
    <text evidence="2">The sequence shown here is derived from an EMBL/GenBank/DDBJ whole genome shotgun (WGS) entry which is preliminary data.</text>
</comment>
<proteinExistence type="predicted"/>